<dbReference type="InterPro" id="IPR010752">
    <property type="entry name" value="DUF1329"/>
</dbReference>
<dbReference type="RefSeq" id="WP_193954739.1">
    <property type="nucleotide sequence ID" value="NZ_JADEYS010000021.1"/>
</dbReference>
<proteinExistence type="predicted"/>
<dbReference type="Gene3D" id="2.50.20.10">
    <property type="entry name" value="Lipoprotein localisation LolA/LolB/LppX"/>
    <property type="match status" value="1"/>
</dbReference>
<sequence length="423" mass="47601">MKFKKTLLSSIAASLLAMSASAAMAAEVKEGTVINAANIDQLSEDTFEGHKIKDLLTEKIEWRIRTSGLELPLVHSQKVEMDAKWIARSQANVGKAKINPDTRQVEGWTGGAPFPNVDDKDPAAAEKIIWNWYYGNPRGDVMNVPNVAYVMIDGDSGIERIQNWKFIRYTMNGRLTGDSASDGDGTELSRTLFFATAPRDIKGLGTFSIRHDSDKMEDIWAYIRAVRRTRRLSGGAWMDPIGGTDQLSDDIEIFNANPSWYKGYKLIGKRHILASAHGKHSAWKKGADDQKAEFPTLDLDNAPYWNFSKDNYEPREVYVIEATTPDEHPYSKKILYVDTQYPRIHIGEAYDKKGEFWKMFQFHSYPGTGEDGFRDVRTTSGVTIDFKRNHATVFFPDTDTWSTNTAGMDADDVSLSSLRKGAR</sequence>
<gene>
    <name evidence="2" type="ORF">IOQ59_17440</name>
</gene>
<dbReference type="AlphaFoldDB" id="A0A8J7KBD8"/>
<comment type="caution">
    <text evidence="2">The sequence shown here is derived from an EMBL/GenBank/DDBJ whole genome shotgun (WGS) entry which is preliminary data.</text>
</comment>
<dbReference type="CDD" id="cd16329">
    <property type="entry name" value="LolA_like"/>
    <property type="match status" value="1"/>
</dbReference>
<protein>
    <submittedName>
        <fullName evidence="2">DUF1329 domain-containing protein</fullName>
    </submittedName>
</protein>
<feature type="signal peptide" evidence="1">
    <location>
        <begin position="1"/>
        <end position="25"/>
    </location>
</feature>
<accession>A0A8J7KBD8</accession>
<evidence type="ECO:0000313" key="3">
    <source>
        <dbReference type="Proteomes" id="UP000640333"/>
    </source>
</evidence>
<organism evidence="2 3">
    <name type="scientific">Pontibacterium sinense</name>
    <dbReference type="NCBI Taxonomy" id="2781979"/>
    <lineage>
        <taxon>Bacteria</taxon>
        <taxon>Pseudomonadati</taxon>
        <taxon>Pseudomonadota</taxon>
        <taxon>Gammaproteobacteria</taxon>
        <taxon>Oceanospirillales</taxon>
        <taxon>Oceanospirillaceae</taxon>
        <taxon>Pontibacterium</taxon>
    </lineage>
</organism>
<dbReference type="Proteomes" id="UP000640333">
    <property type="component" value="Unassembled WGS sequence"/>
</dbReference>
<feature type="chain" id="PRO_5035279231" evidence="1">
    <location>
        <begin position="26"/>
        <end position="423"/>
    </location>
</feature>
<reference evidence="2" key="1">
    <citation type="submission" date="2020-10" db="EMBL/GenBank/DDBJ databases">
        <title>Bacterium isolated from coastal waters sediment.</title>
        <authorList>
            <person name="Chen R.-J."/>
            <person name="Lu D.-C."/>
            <person name="Zhu K.-L."/>
            <person name="Du Z.-J."/>
        </authorList>
    </citation>
    <scope>NUCLEOTIDE SEQUENCE</scope>
    <source>
        <strain evidence="2">N1Y112</strain>
    </source>
</reference>
<evidence type="ECO:0000313" key="2">
    <source>
        <dbReference type="EMBL" id="MBE9399046.1"/>
    </source>
</evidence>
<keyword evidence="3" id="KW-1185">Reference proteome</keyword>
<dbReference type="EMBL" id="JADEYS010000021">
    <property type="protein sequence ID" value="MBE9399046.1"/>
    <property type="molecule type" value="Genomic_DNA"/>
</dbReference>
<keyword evidence="1" id="KW-0732">Signal</keyword>
<evidence type="ECO:0000256" key="1">
    <source>
        <dbReference type="SAM" id="SignalP"/>
    </source>
</evidence>
<dbReference type="Pfam" id="PF07044">
    <property type="entry name" value="DUF1329"/>
    <property type="match status" value="1"/>
</dbReference>
<name>A0A8J7KBD8_9GAMM</name>